<dbReference type="GO" id="GO:0004312">
    <property type="term" value="F:fatty acid synthase activity"/>
    <property type="evidence" value="ECO:0007669"/>
    <property type="project" value="TreeGrafter"/>
</dbReference>
<feature type="region of interest" description="C-terminal hotdog fold" evidence="7">
    <location>
        <begin position="1101"/>
        <end position="1255"/>
    </location>
</feature>
<dbReference type="Pfam" id="PF02801">
    <property type="entry name" value="Ketoacyl-synt_C"/>
    <property type="match status" value="1"/>
</dbReference>
<proteinExistence type="predicted"/>
<feature type="domain" description="PKS/mFAS DH" evidence="10">
    <location>
        <begin position="942"/>
        <end position="1255"/>
    </location>
</feature>
<sequence>MNEPVAIVGMACRFAGASSPDQFWDMIEQGRTGHSPIPKRSFDADAWYHPSRQRLGSIITKSGFFIDDVSHFDAPFFSITASEAAAMDPMQRLALEISYEGFENAGFPMQKLSRSRTAVYSGVMTADYQDIAEGDMLHLGDHAATGTNKAILSNRISWFFDLTGPSLTLDTACSSGLYGLHLACQAIKAGECDQALVTGTNLILHPNLVSQYSSMKMIGPDGISHSFDASANGYGRGEGIACVVVKRLSDAIRDNDCIRAVIRNTGANHDGKTTSITIPSEDAQAALIRSTYQRAGLSLAETAYFEAHGTGTPQGDPIEMRAIAKTIGNARKNAGPLYVGSVKPNVGHTEGAAGLAGVIKVVLSLEAGVIPSVTGLRAVNPELHLSDWNLALPTENVPWPQKGPRRASVNSFGFGGSNAHAILEDSLHFLAFHNLIGHHSTALYPKGTLSLFSVTPNPRDNPKQHRIFVLSAQERAGIARVASSYASFLASRSYSEEDTLSAMQSLSHILGTRRCSLDFRSFVVADSWAGLCEALEKPQALLVERVLPRKKIVFVFTGQGAQRAGMAKELLSNPVFEQSLQQCQKVLDECGAEWKIWDLLAATDGHRIASPQYAQPLCTAIQIALVDLLFSWGIEPAAVLGHSSGEIGAAYASGILSLEEAMYVAYYRGSFSTLVPFRLSEEGSMLAAGMSESEAETYLADAGYKDSVTIACINSPSSVTLSGTKTDITAMHEALVQDGKFSRILKTGVAYHSPHMAAIAPDVEQILRRLPERSSSPRVPMYSSVDEQLVSSDGLSRNYWMENMLKPVRFAGALRNLITAASTTDPWNTEYSTILEIGPSKTLQGPIKQILAAISPRITQQLPYRSVLVAGQHATHTAIEAAGFLWATGHSVDLDRVNAIPAEGVALDILPHLPSYPWNHDNSFWHETTTSRAIRLRSQPRTDLLGLPVDGQNPFEPRWRNIISISENPWLADHNVAGACLYPAAGYLVMALEAVKSLTEGTKVLQGIEFTDVTFETGLALSDDGSATEVSLTLQTHSFIEDMFEFTVYSHPLEHSVRRLVRGFIAAICHNSQSDEVEEEAQEQEWASSRAHLESTQKLAEKSVNVREFYAQLSDIGLKYGPTFQGLNNITVSSEQGAACGTLAIPDSRSVMPMEFEYPHLLHPATLDCAFHLAFAALGAQEDMRQPAVPVSVDRIFISTDLPTGPGSLFMGMSSAKRIEQSVVADILFTDPSASGPKILVESMRMDNVAGESALSNGLVTAKRSADLVWKEDISHMQDRSLDGQVWLKTWLECLLHKHSRANVLIVGESDLPSFCDVRKSGHFTVVTLNAEGNVFERSNGPSHAIPPEIMVQQKLSANSTYDVVIVDTGVSEKSQWLLGLMSGILKPGGNVIMLGNPDQENDLSSNTWVKRLADDENYNRVHTLTPNSIYMLIRSPTPPIALSTAPDTWKLDGITILEQEAGKRSANQIQLRNSLTKLLNDSGFSIQVVQWRDIIPSRNTRIISLVEYDEPLFYNLEEADLVRFRELIASSPKYMLWITAGGLLRPTGTGIHYAPTTGLLRTVRAEYPMLELAHLDLSPATQQTPSEAASIVADILRTTLGVDVMETEFAEDNRKIFIPRLVENTAVDAELALYQSQTTSLPLALENIHQTLRLVVEPSGSIYWAPVDASNVENIEAGRVLVSTRYTSIVHDTFRTASSAWNKRLSAYWTLTETLGVVEKVGWGVTDLQPGDLVLVESTGIETRLAKAALDILKIPLNVVPQELAYWIGPLAVSYRLLMDFTHALSHPVSLSEKFSLETTRVNGQYSPPRSPPSGAQRPVQNILIDVEDASLRRVLVQMAQWLQVDAFVIIPPGEERDTQASWPAGCTVLTRMSRSVAKMISTKSPRGGIDLVFSSLKTMSNIPHILTSMAPNGQFIALNVDANQQRALRGLVPRLDISLDCVDTTQLDPAGIREARGAVLQLLAKSAITLPPNPTGFYEQSVSSLDSVFDTPSSSNGKSRMVITFGPSSLIPIQFSTPVPVQLEPTGTYILSGGLGSLGLEIASWIVNDHGARHIVFLSRSGTPSPTATAKLDILAQQGCRCDVVQCDITSITAVKELGSHITEKGWDVRGVIQGAMVLADSPLETMTADKWATAASPKIRGSWNLHEVVGQKLDFFVLLSSISGIIGNSAQANYSAGNTFEDALAAHRRSLGLPAISLNLGLVTDSRTANNVGGTNDVDDFLHKFPHLAPAVVNMREVQAALGAAIRGQGLNGVTLPPQVVVGISDRLHQAGSDNYLQRRWQFDPKFDHRVDKQTSTTAAKQDKIDHAAAIRGAKTTEDARMVVENALRTNVASAISTDADNVDVEKPITAYGIDSLKATEVRNWVLKEFHSQLSIFDILSPMPISRLALTILKKSSLRESAMDISE</sequence>
<dbReference type="SUPFAM" id="SSF47336">
    <property type="entry name" value="ACP-like"/>
    <property type="match status" value="1"/>
</dbReference>
<dbReference type="Gene3D" id="3.40.366.10">
    <property type="entry name" value="Malonyl-Coenzyme A Acyl Carrier Protein, domain 2"/>
    <property type="match status" value="1"/>
</dbReference>
<reference evidence="11" key="1">
    <citation type="submission" date="2020-02" db="EMBL/GenBank/DDBJ databases">
        <authorList>
            <person name="Lichtner F.J."/>
        </authorList>
    </citation>
    <scope>NUCLEOTIDE SEQUENCE</scope>
    <source>
        <strain evidence="11">G10</strain>
    </source>
</reference>
<feature type="region of interest" description="N-terminal hotdog fold" evidence="7">
    <location>
        <begin position="942"/>
        <end position="1082"/>
    </location>
</feature>
<dbReference type="SMART" id="SM00825">
    <property type="entry name" value="PKS_KS"/>
    <property type="match status" value="1"/>
</dbReference>
<name>A0A9P5L466_PENCR</name>
<dbReference type="Gene3D" id="3.40.47.10">
    <property type="match status" value="1"/>
</dbReference>
<dbReference type="Pfam" id="PF08659">
    <property type="entry name" value="KR"/>
    <property type="match status" value="1"/>
</dbReference>
<dbReference type="CDD" id="cd00833">
    <property type="entry name" value="PKS"/>
    <property type="match status" value="1"/>
</dbReference>
<evidence type="ECO:0000313" key="11">
    <source>
        <dbReference type="EMBL" id="KAF7530597.1"/>
    </source>
</evidence>
<dbReference type="GO" id="GO:0016491">
    <property type="term" value="F:oxidoreductase activity"/>
    <property type="evidence" value="ECO:0007669"/>
    <property type="project" value="UniProtKB-KW"/>
</dbReference>
<dbReference type="InterPro" id="IPR032821">
    <property type="entry name" value="PKS_assoc"/>
</dbReference>
<dbReference type="GO" id="GO:0030639">
    <property type="term" value="P:polyketide biosynthetic process"/>
    <property type="evidence" value="ECO:0007669"/>
    <property type="project" value="UniProtKB-ARBA"/>
</dbReference>
<dbReference type="GO" id="GO:0032259">
    <property type="term" value="P:methylation"/>
    <property type="evidence" value="ECO:0007669"/>
    <property type="project" value="UniProtKB-KW"/>
</dbReference>
<dbReference type="Pfam" id="PF23297">
    <property type="entry name" value="ACP_SdgA_C"/>
    <property type="match status" value="1"/>
</dbReference>
<gene>
    <name evidence="11" type="ORF">PCG10_000106</name>
</gene>
<dbReference type="SUPFAM" id="SSF53901">
    <property type="entry name" value="Thiolase-like"/>
    <property type="match status" value="1"/>
</dbReference>
<dbReference type="SUPFAM" id="SSF51735">
    <property type="entry name" value="NAD(P)-binding Rossmann-fold domains"/>
    <property type="match status" value="1"/>
</dbReference>
<dbReference type="PROSITE" id="PS52019">
    <property type="entry name" value="PKS_MFAS_DH"/>
    <property type="match status" value="1"/>
</dbReference>
<keyword evidence="2" id="KW-0597">Phosphoprotein</keyword>
<evidence type="ECO:0000256" key="2">
    <source>
        <dbReference type="ARBA" id="ARBA00022553"/>
    </source>
</evidence>
<dbReference type="Gene3D" id="3.30.70.3290">
    <property type="match status" value="1"/>
</dbReference>
<dbReference type="SMART" id="SM00822">
    <property type="entry name" value="PKS_KR"/>
    <property type="match status" value="1"/>
</dbReference>
<feature type="active site" description="Proton acceptor; for dehydratase activity" evidence="7">
    <location>
        <position position="974"/>
    </location>
</feature>
<evidence type="ECO:0000259" key="8">
    <source>
        <dbReference type="PROSITE" id="PS50075"/>
    </source>
</evidence>
<dbReference type="SUPFAM" id="SSF55048">
    <property type="entry name" value="Probable ACP-binding domain of malonyl-CoA ACP transacylase"/>
    <property type="match status" value="1"/>
</dbReference>
<dbReference type="InterPro" id="IPR056501">
    <property type="entry name" value="NAD-bd_HRPKS_sdrA"/>
</dbReference>
<dbReference type="PROSITE" id="PS50075">
    <property type="entry name" value="CARRIER"/>
    <property type="match status" value="1"/>
</dbReference>
<dbReference type="SUPFAM" id="SSF50129">
    <property type="entry name" value="GroES-like"/>
    <property type="match status" value="1"/>
</dbReference>
<dbReference type="InterPro" id="IPR018201">
    <property type="entry name" value="Ketoacyl_synth_AS"/>
</dbReference>
<dbReference type="InterPro" id="IPR049900">
    <property type="entry name" value="PKS_mFAS_DH"/>
</dbReference>
<dbReference type="Gene3D" id="3.90.180.10">
    <property type="entry name" value="Medium-chain alcohol dehydrogenases, catalytic domain"/>
    <property type="match status" value="1"/>
</dbReference>
<dbReference type="InterPro" id="IPR006162">
    <property type="entry name" value="Ppantetheine_attach_site"/>
</dbReference>
<dbReference type="Pfam" id="PF21089">
    <property type="entry name" value="PKS_DH_N"/>
    <property type="match status" value="1"/>
</dbReference>
<keyword evidence="5" id="KW-0560">Oxidoreductase</keyword>
<evidence type="ECO:0000256" key="3">
    <source>
        <dbReference type="ARBA" id="ARBA00022603"/>
    </source>
</evidence>
<dbReference type="InterPro" id="IPR036291">
    <property type="entry name" value="NAD(P)-bd_dom_sf"/>
</dbReference>
<dbReference type="InterPro" id="IPR016036">
    <property type="entry name" value="Malonyl_transacylase_ACP-bd"/>
</dbReference>
<dbReference type="PANTHER" id="PTHR43775:SF29">
    <property type="entry name" value="ASPERFURANONE POLYKETIDE SYNTHASE AFOG-RELATED"/>
    <property type="match status" value="1"/>
</dbReference>
<dbReference type="Pfam" id="PF14765">
    <property type="entry name" value="PS-DH"/>
    <property type="match status" value="1"/>
</dbReference>
<evidence type="ECO:0000256" key="5">
    <source>
        <dbReference type="ARBA" id="ARBA00023002"/>
    </source>
</evidence>
<dbReference type="Gene3D" id="3.10.129.110">
    <property type="entry name" value="Polyketide synthase dehydratase"/>
    <property type="match status" value="1"/>
</dbReference>
<evidence type="ECO:0000256" key="7">
    <source>
        <dbReference type="PROSITE-ProRule" id="PRU01363"/>
    </source>
</evidence>
<feature type="domain" description="Ketosynthase family 3 (KS3)" evidence="9">
    <location>
        <begin position="2"/>
        <end position="425"/>
    </location>
</feature>
<evidence type="ECO:0000256" key="6">
    <source>
        <dbReference type="ARBA" id="ARBA00023268"/>
    </source>
</evidence>
<keyword evidence="1" id="KW-0596">Phosphopantetheine</keyword>
<dbReference type="Proteomes" id="UP000701341">
    <property type="component" value="Unassembled WGS sequence"/>
</dbReference>
<dbReference type="InterPro" id="IPR009081">
    <property type="entry name" value="PP-bd_ACP"/>
</dbReference>
<evidence type="ECO:0008006" key="13">
    <source>
        <dbReference type="Google" id="ProtNLM"/>
    </source>
</evidence>
<dbReference type="SMART" id="SM00827">
    <property type="entry name" value="PKS_AT"/>
    <property type="match status" value="1"/>
</dbReference>
<dbReference type="InterPro" id="IPR011032">
    <property type="entry name" value="GroES-like_sf"/>
</dbReference>
<dbReference type="Pfam" id="PF23114">
    <property type="entry name" value="NAD-bd_HRPKS_sdrA"/>
    <property type="match status" value="1"/>
</dbReference>
<dbReference type="InterPro" id="IPR020807">
    <property type="entry name" value="PKS_DH"/>
</dbReference>
<dbReference type="PROSITE" id="PS52004">
    <property type="entry name" value="KS3_2"/>
    <property type="match status" value="1"/>
</dbReference>
<dbReference type="Pfam" id="PF16197">
    <property type="entry name" value="KAsynt_C_assoc"/>
    <property type="match status" value="1"/>
</dbReference>
<dbReference type="InterPro" id="IPR014030">
    <property type="entry name" value="Ketoacyl_synth_N"/>
</dbReference>
<dbReference type="InterPro" id="IPR020841">
    <property type="entry name" value="PKS_Beta-ketoAc_synthase_dom"/>
</dbReference>
<dbReference type="Gene3D" id="3.40.50.720">
    <property type="entry name" value="NAD(P)-binding Rossmann-like Domain"/>
    <property type="match status" value="2"/>
</dbReference>
<dbReference type="InterPro" id="IPR016039">
    <property type="entry name" value="Thiolase-like"/>
</dbReference>
<organism evidence="11 12">
    <name type="scientific">Penicillium crustosum</name>
    <name type="common">Blue mold fungus</name>
    <dbReference type="NCBI Taxonomy" id="36656"/>
    <lineage>
        <taxon>Eukaryota</taxon>
        <taxon>Fungi</taxon>
        <taxon>Dikarya</taxon>
        <taxon>Ascomycota</taxon>
        <taxon>Pezizomycotina</taxon>
        <taxon>Eurotiomycetes</taxon>
        <taxon>Eurotiomycetidae</taxon>
        <taxon>Eurotiales</taxon>
        <taxon>Aspergillaceae</taxon>
        <taxon>Penicillium</taxon>
    </lineage>
</organism>
<dbReference type="GO" id="GO:0006633">
    <property type="term" value="P:fatty acid biosynthetic process"/>
    <property type="evidence" value="ECO:0007669"/>
    <property type="project" value="InterPro"/>
</dbReference>
<dbReference type="GO" id="GO:1901336">
    <property type="term" value="P:lactone biosynthetic process"/>
    <property type="evidence" value="ECO:0007669"/>
    <property type="project" value="UniProtKB-ARBA"/>
</dbReference>
<feature type="active site" description="Proton donor; for dehydratase activity" evidence="7">
    <location>
        <position position="1168"/>
    </location>
</feature>
<dbReference type="InterPro" id="IPR057326">
    <property type="entry name" value="KR_dom"/>
</dbReference>
<dbReference type="InterPro" id="IPR001227">
    <property type="entry name" value="Ac_transferase_dom_sf"/>
</dbReference>
<dbReference type="InterPro" id="IPR050091">
    <property type="entry name" value="PKS_NRPS_Biosynth_Enz"/>
</dbReference>
<evidence type="ECO:0000256" key="1">
    <source>
        <dbReference type="ARBA" id="ARBA00022450"/>
    </source>
</evidence>
<evidence type="ECO:0000259" key="9">
    <source>
        <dbReference type="PROSITE" id="PS52004"/>
    </source>
</evidence>
<dbReference type="PROSITE" id="PS00012">
    <property type="entry name" value="PHOSPHOPANTETHEINE"/>
    <property type="match status" value="1"/>
</dbReference>
<dbReference type="SMART" id="SM00826">
    <property type="entry name" value="PKS_DH"/>
    <property type="match status" value="1"/>
</dbReference>
<keyword evidence="3" id="KW-0489">Methyltransferase</keyword>
<dbReference type="InterPro" id="IPR036736">
    <property type="entry name" value="ACP-like_sf"/>
</dbReference>
<dbReference type="InterPro" id="IPR042104">
    <property type="entry name" value="PKS_dehydratase_sf"/>
</dbReference>
<dbReference type="InterPro" id="IPR016035">
    <property type="entry name" value="Acyl_Trfase/lysoPLipase"/>
</dbReference>
<dbReference type="PROSITE" id="PS00606">
    <property type="entry name" value="KS3_1"/>
    <property type="match status" value="1"/>
</dbReference>
<dbReference type="InterPro" id="IPR014031">
    <property type="entry name" value="Ketoacyl_synth_C"/>
</dbReference>
<evidence type="ECO:0000259" key="10">
    <source>
        <dbReference type="PROSITE" id="PS52019"/>
    </source>
</evidence>
<dbReference type="InterPro" id="IPR049552">
    <property type="entry name" value="PKS_DH_N"/>
</dbReference>
<dbReference type="InterPro" id="IPR014043">
    <property type="entry name" value="Acyl_transferase_dom"/>
</dbReference>
<evidence type="ECO:0000313" key="12">
    <source>
        <dbReference type="Proteomes" id="UP000701341"/>
    </source>
</evidence>
<accession>A0A9P5L466</accession>
<dbReference type="InterPro" id="IPR049551">
    <property type="entry name" value="PKS_DH_C"/>
</dbReference>
<keyword evidence="4" id="KW-0808">Transferase</keyword>
<dbReference type="Pfam" id="PF00109">
    <property type="entry name" value="ketoacyl-synt"/>
    <property type="match status" value="1"/>
</dbReference>
<protein>
    <recommendedName>
        <fullName evidence="13">Carrier domain-containing protein</fullName>
    </recommendedName>
</protein>
<evidence type="ECO:0000256" key="4">
    <source>
        <dbReference type="ARBA" id="ARBA00022679"/>
    </source>
</evidence>
<dbReference type="PANTHER" id="PTHR43775">
    <property type="entry name" value="FATTY ACID SYNTHASE"/>
    <property type="match status" value="1"/>
</dbReference>
<dbReference type="Gene3D" id="1.10.1200.10">
    <property type="entry name" value="ACP-like"/>
    <property type="match status" value="1"/>
</dbReference>
<comment type="caution">
    <text evidence="11">The sequence shown here is derived from an EMBL/GenBank/DDBJ whole genome shotgun (WGS) entry which is preliminary data.</text>
</comment>
<dbReference type="EMBL" id="JAAOZQ010000001">
    <property type="protein sequence ID" value="KAF7530597.1"/>
    <property type="molecule type" value="Genomic_DNA"/>
</dbReference>
<keyword evidence="12" id="KW-1185">Reference proteome</keyword>
<dbReference type="InterPro" id="IPR013968">
    <property type="entry name" value="PKS_KR"/>
</dbReference>
<keyword evidence="6" id="KW-0511">Multifunctional enzyme</keyword>
<dbReference type="FunFam" id="3.40.47.10:FF:000019">
    <property type="entry name" value="Polyketide synthase type I"/>
    <property type="match status" value="1"/>
</dbReference>
<dbReference type="Pfam" id="PF00698">
    <property type="entry name" value="Acyl_transf_1"/>
    <property type="match status" value="1"/>
</dbReference>
<dbReference type="SUPFAM" id="SSF52151">
    <property type="entry name" value="FabD/lysophospholipase-like"/>
    <property type="match status" value="1"/>
</dbReference>
<dbReference type="GO" id="GO:0004315">
    <property type="term" value="F:3-oxoacyl-[acyl-carrier-protein] synthase activity"/>
    <property type="evidence" value="ECO:0007669"/>
    <property type="project" value="InterPro"/>
</dbReference>
<feature type="domain" description="Carrier" evidence="8">
    <location>
        <begin position="2322"/>
        <end position="2399"/>
    </location>
</feature>
<dbReference type="GO" id="GO:0008168">
    <property type="term" value="F:methyltransferase activity"/>
    <property type="evidence" value="ECO:0007669"/>
    <property type="project" value="UniProtKB-KW"/>
</dbReference>